<gene>
    <name evidence="1" type="ORF">IT774_10370</name>
</gene>
<accession>A0A7S9HCM9</accession>
<proteinExistence type="predicted"/>
<evidence type="ECO:0000313" key="1">
    <source>
        <dbReference type="EMBL" id="QPG04636.1"/>
    </source>
</evidence>
<reference evidence="1 2" key="1">
    <citation type="submission" date="2020-11" db="EMBL/GenBank/DDBJ databases">
        <title>Complete genome sequence for Salinimonas sp. strain G2-b.</title>
        <authorList>
            <person name="Park S.-J."/>
        </authorList>
    </citation>
    <scope>NUCLEOTIDE SEQUENCE [LARGE SCALE GENOMIC DNA]</scope>
    <source>
        <strain evidence="1 2">G2-b</strain>
    </source>
</reference>
<dbReference type="RefSeq" id="WP_195809729.1">
    <property type="nucleotide sequence ID" value="NZ_CP064795.1"/>
</dbReference>
<keyword evidence="2" id="KW-1185">Reference proteome</keyword>
<protein>
    <submittedName>
        <fullName evidence="1">Uncharacterized protein</fullName>
    </submittedName>
</protein>
<name>A0A7S9HCM9_9ALTE</name>
<organism evidence="1 2">
    <name type="scientific">Salinimonas marina</name>
    <dbReference type="NCBI Taxonomy" id="2785918"/>
    <lineage>
        <taxon>Bacteria</taxon>
        <taxon>Pseudomonadati</taxon>
        <taxon>Pseudomonadota</taxon>
        <taxon>Gammaproteobacteria</taxon>
        <taxon>Alteromonadales</taxon>
        <taxon>Alteromonadaceae</taxon>
        <taxon>Alteromonas/Salinimonas group</taxon>
        <taxon>Salinimonas</taxon>
    </lineage>
</organism>
<dbReference type="KEGG" id="smaa:IT774_10370"/>
<evidence type="ECO:0000313" key="2">
    <source>
        <dbReference type="Proteomes" id="UP000595095"/>
    </source>
</evidence>
<dbReference type="Proteomes" id="UP000595095">
    <property type="component" value="Chromosome"/>
</dbReference>
<sequence>MAKGAAISRDSDLTYLQVRKHTGKPLGMCKITVSGCVKFSEVIFTDDDNGFIANLPDPNSAWDDWEKYNRYTSINRAFADFVFSTRSISCSSSYSKGEQADKKLVATCRISG</sequence>
<dbReference type="AlphaFoldDB" id="A0A7S9HCM9"/>
<dbReference type="EMBL" id="CP064795">
    <property type="protein sequence ID" value="QPG04636.1"/>
    <property type="molecule type" value="Genomic_DNA"/>
</dbReference>